<evidence type="ECO:0000313" key="2">
    <source>
        <dbReference type="EMBL" id="RKP28919.1"/>
    </source>
</evidence>
<dbReference type="PROSITE" id="PS50048">
    <property type="entry name" value="ZN2_CY6_FUNGAL_2"/>
    <property type="match status" value="1"/>
</dbReference>
<organism evidence="2 3">
    <name type="scientific">Metschnikowia bicuspidata</name>
    <dbReference type="NCBI Taxonomy" id="27322"/>
    <lineage>
        <taxon>Eukaryota</taxon>
        <taxon>Fungi</taxon>
        <taxon>Dikarya</taxon>
        <taxon>Ascomycota</taxon>
        <taxon>Saccharomycotina</taxon>
        <taxon>Pichiomycetes</taxon>
        <taxon>Metschnikowiaceae</taxon>
        <taxon>Metschnikowia</taxon>
    </lineage>
</organism>
<dbReference type="Proteomes" id="UP000268321">
    <property type="component" value="Unassembled WGS sequence"/>
</dbReference>
<dbReference type="SMART" id="SM00066">
    <property type="entry name" value="GAL4"/>
    <property type="match status" value="1"/>
</dbReference>
<sequence>MAATSEPKVIVKRKYSRAGFIECKRRKVKCDEVLPSCGICFKTGKECTYAAPKPNKKRPPVPESFKEQSSVESSAVGSLSELFSVQEPSNGRGSADMLLFENVFDDANTLVNGLLDFEDFVLDDPLSLQPQVEGRDLKPFHSNIILNGSNVGMYSSDKQLKSYLKGTDILQNPELAKSWYQFDLTMRDGDESDRKEEISNVQLTRRIVQIHGLTPVELKYFESIAVGNFVLYMFPFASNIENNEVMSILLEYLMVFKYLVYALIL</sequence>
<dbReference type="Pfam" id="PF00172">
    <property type="entry name" value="Zn_clus"/>
    <property type="match status" value="1"/>
</dbReference>
<keyword evidence="3" id="KW-1185">Reference proteome</keyword>
<accession>A0A4V1J2K9</accession>
<dbReference type="OrthoDB" id="416217at2759"/>
<dbReference type="Gene3D" id="4.10.240.10">
    <property type="entry name" value="Zn(2)-C6 fungal-type DNA-binding domain"/>
    <property type="match status" value="1"/>
</dbReference>
<evidence type="ECO:0000259" key="1">
    <source>
        <dbReference type="PROSITE" id="PS50048"/>
    </source>
</evidence>
<dbReference type="GO" id="GO:0000981">
    <property type="term" value="F:DNA-binding transcription factor activity, RNA polymerase II-specific"/>
    <property type="evidence" value="ECO:0007669"/>
    <property type="project" value="InterPro"/>
</dbReference>
<protein>
    <recommendedName>
        <fullName evidence="1">Zn(2)-C6 fungal-type domain-containing protein</fullName>
    </recommendedName>
</protein>
<dbReference type="PANTHER" id="PTHR47657:SF7">
    <property type="entry name" value="STEROL REGULATORY ELEMENT-BINDING PROTEIN ECM22"/>
    <property type="match status" value="1"/>
</dbReference>
<dbReference type="InterPro" id="IPR001138">
    <property type="entry name" value="Zn2Cys6_DnaBD"/>
</dbReference>
<proteinExistence type="predicted"/>
<gene>
    <name evidence="2" type="ORF">METBISCDRAFT_24699</name>
</gene>
<dbReference type="EMBL" id="ML004536">
    <property type="protein sequence ID" value="RKP28919.1"/>
    <property type="molecule type" value="Genomic_DNA"/>
</dbReference>
<feature type="domain" description="Zn(2)-C6 fungal-type" evidence="1">
    <location>
        <begin position="23"/>
        <end position="49"/>
    </location>
</feature>
<dbReference type="GO" id="GO:0008270">
    <property type="term" value="F:zinc ion binding"/>
    <property type="evidence" value="ECO:0007669"/>
    <property type="project" value="InterPro"/>
</dbReference>
<dbReference type="SUPFAM" id="SSF57701">
    <property type="entry name" value="Zn2/Cys6 DNA-binding domain"/>
    <property type="match status" value="1"/>
</dbReference>
<dbReference type="CDD" id="cd00067">
    <property type="entry name" value="GAL4"/>
    <property type="match status" value="1"/>
</dbReference>
<dbReference type="AlphaFoldDB" id="A0A4V1J2K9"/>
<dbReference type="InterPro" id="IPR036864">
    <property type="entry name" value="Zn2-C6_fun-type_DNA-bd_sf"/>
</dbReference>
<dbReference type="InterPro" id="IPR052400">
    <property type="entry name" value="Zn2-C6_fungal_TF"/>
</dbReference>
<name>A0A4V1J2K9_9ASCO</name>
<reference evidence="3" key="1">
    <citation type="journal article" date="2018" name="Nat. Microbiol.">
        <title>Leveraging single-cell genomics to expand the fungal tree of life.</title>
        <authorList>
            <person name="Ahrendt S.R."/>
            <person name="Quandt C.A."/>
            <person name="Ciobanu D."/>
            <person name="Clum A."/>
            <person name="Salamov A."/>
            <person name="Andreopoulos B."/>
            <person name="Cheng J.F."/>
            <person name="Woyke T."/>
            <person name="Pelin A."/>
            <person name="Henrissat B."/>
            <person name="Reynolds N.K."/>
            <person name="Benny G.L."/>
            <person name="Smith M.E."/>
            <person name="James T.Y."/>
            <person name="Grigoriev I.V."/>
        </authorList>
    </citation>
    <scope>NUCLEOTIDE SEQUENCE [LARGE SCALE GENOMIC DNA]</scope>
    <source>
        <strain evidence="3">Baker2002</strain>
    </source>
</reference>
<dbReference type="PANTHER" id="PTHR47657">
    <property type="entry name" value="STEROL REGULATORY ELEMENT-BINDING PROTEIN ECM22"/>
    <property type="match status" value="1"/>
</dbReference>
<evidence type="ECO:0000313" key="3">
    <source>
        <dbReference type="Proteomes" id="UP000268321"/>
    </source>
</evidence>